<dbReference type="InterPro" id="IPR035902">
    <property type="entry name" value="Nuc_phospho_transferase"/>
</dbReference>
<dbReference type="InterPro" id="IPR005940">
    <property type="entry name" value="Anthranilate_Pribosyl_Tfrase"/>
</dbReference>
<dbReference type="Pfam" id="PF00591">
    <property type="entry name" value="Glycos_transf_3"/>
    <property type="match status" value="1"/>
</dbReference>
<comment type="caution">
    <text evidence="6">The sequence shown here is derived from an EMBL/GenBank/DDBJ whole genome shotgun (WGS) entry which is preliminary data.</text>
</comment>
<feature type="binding site" evidence="3">
    <location>
        <position position="224"/>
    </location>
    <ligand>
        <name>Mg(2+)</name>
        <dbReference type="ChEBI" id="CHEBI:18420"/>
        <label>2</label>
    </ligand>
</feature>
<dbReference type="HAMAP" id="MF_00211">
    <property type="entry name" value="TrpD"/>
    <property type="match status" value="1"/>
</dbReference>
<keyword evidence="3" id="KW-0057">Aromatic amino acid biosynthesis</keyword>
<organism evidence="6 7">
    <name type="scientific">Shiella aurantiaca</name>
    <dbReference type="NCBI Taxonomy" id="3058365"/>
    <lineage>
        <taxon>Bacteria</taxon>
        <taxon>Pseudomonadati</taxon>
        <taxon>Bacteroidota</taxon>
        <taxon>Cytophagia</taxon>
        <taxon>Cytophagales</taxon>
        <taxon>Shiellaceae</taxon>
        <taxon>Shiella</taxon>
    </lineage>
</organism>
<evidence type="ECO:0000259" key="4">
    <source>
        <dbReference type="Pfam" id="PF00591"/>
    </source>
</evidence>
<feature type="binding site" evidence="3">
    <location>
        <position position="110"/>
    </location>
    <ligand>
        <name>anthranilate</name>
        <dbReference type="ChEBI" id="CHEBI:16567"/>
        <label>1</label>
    </ligand>
</feature>
<evidence type="ECO:0000313" key="7">
    <source>
        <dbReference type="Proteomes" id="UP001168552"/>
    </source>
</evidence>
<keyword evidence="7" id="KW-1185">Reference proteome</keyword>
<evidence type="ECO:0000256" key="3">
    <source>
        <dbReference type="HAMAP-Rule" id="MF_00211"/>
    </source>
</evidence>
<feature type="binding site" evidence="3">
    <location>
        <position position="165"/>
    </location>
    <ligand>
        <name>anthranilate</name>
        <dbReference type="ChEBI" id="CHEBI:16567"/>
        <label>2</label>
    </ligand>
</feature>
<comment type="caution">
    <text evidence="3">Lacks conserved residue(s) required for the propagation of feature annotation.</text>
</comment>
<feature type="binding site" evidence="3">
    <location>
        <position position="119"/>
    </location>
    <ligand>
        <name>5-phospho-alpha-D-ribose 1-diphosphate</name>
        <dbReference type="ChEBI" id="CHEBI:58017"/>
    </ligand>
</feature>
<dbReference type="InterPro" id="IPR036320">
    <property type="entry name" value="Glycosyl_Trfase_fam3_N_dom_sf"/>
</dbReference>
<name>A0ABT8F828_9BACT</name>
<comment type="cofactor">
    <cofactor evidence="3">
        <name>Mg(2+)</name>
        <dbReference type="ChEBI" id="CHEBI:18420"/>
    </cofactor>
    <text evidence="3">Binds 2 magnesium ions per monomer.</text>
</comment>
<keyword evidence="3" id="KW-0479">Metal-binding</keyword>
<dbReference type="SUPFAM" id="SSF52418">
    <property type="entry name" value="Nucleoside phosphorylase/phosphoribosyltransferase catalytic domain"/>
    <property type="match status" value="1"/>
</dbReference>
<keyword evidence="3" id="KW-0822">Tryptophan biosynthesis</keyword>
<keyword evidence="2 3" id="KW-0808">Transferase</keyword>
<evidence type="ECO:0000313" key="6">
    <source>
        <dbReference type="EMBL" id="MDN4166443.1"/>
    </source>
</evidence>
<dbReference type="InterPro" id="IPR017459">
    <property type="entry name" value="Glycosyl_Trfase_fam3_N_dom"/>
</dbReference>
<keyword evidence="1 3" id="KW-0328">Glycosyltransferase</keyword>
<keyword evidence="3" id="KW-0028">Amino-acid biosynthesis</keyword>
<dbReference type="Pfam" id="PF02885">
    <property type="entry name" value="Glycos_trans_3N"/>
    <property type="match status" value="1"/>
</dbReference>
<dbReference type="EMBL" id="JAUHJS010000007">
    <property type="protein sequence ID" value="MDN4166443.1"/>
    <property type="molecule type" value="Genomic_DNA"/>
</dbReference>
<dbReference type="EC" id="2.4.2.18" evidence="3"/>
<dbReference type="SUPFAM" id="SSF47648">
    <property type="entry name" value="Nucleoside phosphorylase/phosphoribosyltransferase N-terminal domain"/>
    <property type="match status" value="1"/>
</dbReference>
<dbReference type="PANTHER" id="PTHR43285">
    <property type="entry name" value="ANTHRANILATE PHOSPHORIBOSYLTRANSFERASE"/>
    <property type="match status" value="1"/>
</dbReference>
<dbReference type="Gene3D" id="3.40.1030.10">
    <property type="entry name" value="Nucleoside phosphorylase/phosphoribosyltransferase catalytic domain"/>
    <property type="match status" value="1"/>
</dbReference>
<feature type="domain" description="Glycosyl transferase family 3" evidence="4">
    <location>
        <begin position="73"/>
        <end position="318"/>
    </location>
</feature>
<dbReference type="InterPro" id="IPR000312">
    <property type="entry name" value="Glycosyl_Trfase_fam3"/>
</dbReference>
<comment type="similarity">
    <text evidence="3">Belongs to the anthranilate phosphoribosyltransferase family.</text>
</comment>
<dbReference type="Proteomes" id="UP001168552">
    <property type="component" value="Unassembled WGS sequence"/>
</dbReference>
<feature type="binding site" evidence="3">
    <location>
        <begin position="107"/>
        <end position="115"/>
    </location>
    <ligand>
        <name>5-phospho-alpha-D-ribose 1-diphosphate</name>
        <dbReference type="ChEBI" id="CHEBI:58017"/>
    </ligand>
</feature>
<feature type="binding site" evidence="3">
    <location>
        <position position="87"/>
    </location>
    <ligand>
        <name>5-phospho-alpha-D-ribose 1-diphosphate</name>
        <dbReference type="ChEBI" id="CHEBI:58017"/>
    </ligand>
</feature>
<keyword evidence="3" id="KW-0460">Magnesium</keyword>
<dbReference type="GO" id="GO:0004048">
    <property type="term" value="F:anthranilate phosphoribosyltransferase activity"/>
    <property type="evidence" value="ECO:0007669"/>
    <property type="project" value="UniProtKB-EC"/>
</dbReference>
<feature type="binding site" evidence="3">
    <location>
        <position position="79"/>
    </location>
    <ligand>
        <name>5-phospho-alpha-D-ribose 1-diphosphate</name>
        <dbReference type="ChEBI" id="CHEBI:58017"/>
    </ligand>
</feature>
<gene>
    <name evidence="3 6" type="primary">trpD</name>
    <name evidence="6" type="ORF">QWY31_13110</name>
</gene>
<proteinExistence type="inferred from homology"/>
<feature type="binding site" evidence="3">
    <location>
        <position position="91"/>
    </location>
    <ligand>
        <name>Mg(2+)</name>
        <dbReference type="ChEBI" id="CHEBI:18420"/>
        <label>1</label>
    </ligand>
</feature>
<evidence type="ECO:0000256" key="1">
    <source>
        <dbReference type="ARBA" id="ARBA00022676"/>
    </source>
</evidence>
<protein>
    <recommendedName>
        <fullName evidence="3">Anthranilate phosphoribosyltransferase</fullName>
        <ecNumber evidence="3">2.4.2.18</ecNumber>
    </recommendedName>
</protein>
<feature type="binding site" evidence="3">
    <location>
        <begin position="89"/>
        <end position="92"/>
    </location>
    <ligand>
        <name>5-phospho-alpha-D-ribose 1-diphosphate</name>
        <dbReference type="ChEBI" id="CHEBI:58017"/>
    </ligand>
</feature>
<sequence>MKEILNQLFEHKSLSQQQAKDILVRLTKGEFTASQVASFLTVFLMRPIALQELRGFREAMMELCIPLDLGGMPAIDLCGTGGDGKSTFNISTLSSFVVAASGVKVAKHGNYGVSSICGSSNVLQYFGYEFTSDSDRLLRELDLLGITFLHAPLFHPAMKSVAPIRRELGVKTFFNMLGPMVNPARPSHQMVGVFSLELARLYHYLFQQEGKKYAIVHSHDGYDEISLTGPFTLFTHQSESIETPQSLGLSTLKPEQLTGGETVEESAAIFLQVIKGQGSAAQEEAVVANSAMAIQCAKGISFSEAKEEAKENLRSGKAHRLFEKLLQPIKTTYSIH</sequence>
<feature type="binding site" evidence="3">
    <location>
        <position position="223"/>
    </location>
    <ligand>
        <name>Mg(2+)</name>
        <dbReference type="ChEBI" id="CHEBI:18420"/>
        <label>2</label>
    </ligand>
</feature>
<reference evidence="6" key="1">
    <citation type="submission" date="2023-06" db="EMBL/GenBank/DDBJ databases">
        <title>Cytophagales bacterium Strain LB-30, isolated from soil.</title>
        <authorList>
            <person name="Liu B."/>
        </authorList>
    </citation>
    <scope>NUCLEOTIDE SEQUENCE</scope>
    <source>
        <strain evidence="6">LB-30</strain>
    </source>
</reference>
<dbReference type="Gene3D" id="1.20.970.10">
    <property type="entry name" value="Transferase, Pyrimidine Nucleoside Phosphorylase, Chain C"/>
    <property type="match status" value="1"/>
</dbReference>
<evidence type="ECO:0000259" key="5">
    <source>
        <dbReference type="Pfam" id="PF02885"/>
    </source>
</evidence>
<dbReference type="RefSeq" id="WP_320004981.1">
    <property type="nucleotide sequence ID" value="NZ_JAUHJS010000007.1"/>
</dbReference>
<comment type="function">
    <text evidence="3">Catalyzes the transfer of the phosphoribosyl group of 5-phosphorylribose-1-pyrophosphate (PRPP) to anthranilate to yield N-(5'-phosphoribosyl)-anthranilate (PRA).</text>
</comment>
<dbReference type="PANTHER" id="PTHR43285:SF2">
    <property type="entry name" value="ANTHRANILATE PHOSPHORIBOSYLTRANSFERASE"/>
    <property type="match status" value="1"/>
</dbReference>
<feature type="domain" description="Glycosyl transferase family 3 N-terminal" evidence="5">
    <location>
        <begin position="2"/>
        <end position="63"/>
    </location>
</feature>
<dbReference type="NCBIfam" id="TIGR01245">
    <property type="entry name" value="trpD"/>
    <property type="match status" value="1"/>
</dbReference>
<evidence type="ECO:0000256" key="2">
    <source>
        <dbReference type="ARBA" id="ARBA00022679"/>
    </source>
</evidence>
<comment type="subunit">
    <text evidence="3">Homodimer.</text>
</comment>
<feature type="binding site" evidence="3">
    <location>
        <position position="79"/>
    </location>
    <ligand>
        <name>anthranilate</name>
        <dbReference type="ChEBI" id="CHEBI:16567"/>
        <label>1</label>
    </ligand>
</feature>
<feature type="binding site" evidence="3">
    <location>
        <position position="224"/>
    </location>
    <ligand>
        <name>Mg(2+)</name>
        <dbReference type="ChEBI" id="CHEBI:18420"/>
        <label>1</label>
    </ligand>
</feature>
<comment type="pathway">
    <text evidence="3">Amino-acid biosynthesis; L-tryptophan biosynthesis; L-tryptophan from chorismate: step 2/5.</text>
</comment>
<feature type="binding site" evidence="3">
    <location>
        <begin position="82"/>
        <end position="83"/>
    </location>
    <ligand>
        <name>5-phospho-alpha-D-ribose 1-diphosphate</name>
        <dbReference type="ChEBI" id="CHEBI:58017"/>
    </ligand>
</feature>
<accession>A0ABT8F828</accession>
<comment type="catalytic activity">
    <reaction evidence="3">
        <text>N-(5-phospho-beta-D-ribosyl)anthranilate + diphosphate = 5-phospho-alpha-D-ribose 1-diphosphate + anthranilate</text>
        <dbReference type="Rhea" id="RHEA:11768"/>
        <dbReference type="ChEBI" id="CHEBI:16567"/>
        <dbReference type="ChEBI" id="CHEBI:18277"/>
        <dbReference type="ChEBI" id="CHEBI:33019"/>
        <dbReference type="ChEBI" id="CHEBI:58017"/>
        <dbReference type="EC" id="2.4.2.18"/>
    </reaction>
</comment>